<dbReference type="Gene3D" id="6.10.340.10">
    <property type="match status" value="1"/>
</dbReference>
<dbReference type="Pfam" id="PF00672">
    <property type="entry name" value="HAMP"/>
    <property type="match status" value="1"/>
</dbReference>
<dbReference type="Gene3D" id="3.30.565.10">
    <property type="entry name" value="Histidine kinase-like ATPase, C-terminal domain"/>
    <property type="match status" value="1"/>
</dbReference>
<evidence type="ECO:0000256" key="6">
    <source>
        <dbReference type="ARBA" id="ARBA00022777"/>
    </source>
</evidence>
<keyword evidence="7 9" id="KW-1133">Transmembrane helix</keyword>
<dbReference type="eggNOG" id="COG2972">
    <property type="taxonomic scope" value="Bacteria"/>
</dbReference>
<dbReference type="Gene3D" id="3.30.450.20">
    <property type="entry name" value="PAS domain"/>
    <property type="match status" value="1"/>
</dbReference>
<dbReference type="EC" id="2.7.13.3" evidence="11"/>
<accession>S0FI93</accession>
<dbReference type="SMART" id="SM00387">
    <property type="entry name" value="HATPase_c"/>
    <property type="match status" value="1"/>
</dbReference>
<keyword evidence="12" id="KW-1185">Reference proteome</keyword>
<dbReference type="InterPro" id="IPR003594">
    <property type="entry name" value="HATPase_dom"/>
</dbReference>
<dbReference type="InterPro" id="IPR003660">
    <property type="entry name" value="HAMP_dom"/>
</dbReference>
<dbReference type="InterPro" id="IPR036890">
    <property type="entry name" value="HATPase_C_sf"/>
</dbReference>
<dbReference type="GO" id="GO:0005886">
    <property type="term" value="C:plasma membrane"/>
    <property type="evidence" value="ECO:0007669"/>
    <property type="project" value="UniProtKB-SubCell"/>
</dbReference>
<dbReference type="AlphaFoldDB" id="S0FI93"/>
<dbReference type="RefSeq" id="WP_004625995.1">
    <property type="nucleotide sequence ID" value="NZ_AORV01000035.1"/>
</dbReference>
<dbReference type="EMBL" id="AORV01000035">
    <property type="protein sequence ID" value="EMS71645.1"/>
    <property type="molecule type" value="Genomic_DNA"/>
</dbReference>
<protein>
    <submittedName>
        <fullName evidence="11">Integral membrane sensor signal transduction histidine kinase</fullName>
        <ecNumber evidence="11">2.7.13.3</ecNumber>
    </submittedName>
</protein>
<feature type="transmembrane region" description="Helical" evidence="9">
    <location>
        <begin position="311"/>
        <end position="334"/>
    </location>
</feature>
<evidence type="ECO:0000256" key="8">
    <source>
        <dbReference type="ARBA" id="ARBA00023136"/>
    </source>
</evidence>
<keyword evidence="3" id="KW-0597">Phosphoprotein</keyword>
<dbReference type="CDD" id="cd06225">
    <property type="entry name" value="HAMP"/>
    <property type="match status" value="1"/>
</dbReference>
<dbReference type="InterPro" id="IPR051552">
    <property type="entry name" value="HptR"/>
</dbReference>
<keyword evidence="8 9" id="KW-0472">Membrane</keyword>
<keyword evidence="2" id="KW-1003">Cell membrane</keyword>
<dbReference type="Pfam" id="PF02518">
    <property type="entry name" value="HATPase_c"/>
    <property type="match status" value="1"/>
</dbReference>
<dbReference type="SMART" id="SM00304">
    <property type="entry name" value="HAMP"/>
    <property type="match status" value="1"/>
</dbReference>
<evidence type="ECO:0000256" key="1">
    <source>
        <dbReference type="ARBA" id="ARBA00004651"/>
    </source>
</evidence>
<evidence type="ECO:0000313" key="12">
    <source>
        <dbReference type="Proteomes" id="UP000014155"/>
    </source>
</evidence>
<evidence type="ECO:0000256" key="4">
    <source>
        <dbReference type="ARBA" id="ARBA00022679"/>
    </source>
</evidence>
<dbReference type="PROSITE" id="PS50885">
    <property type="entry name" value="HAMP"/>
    <property type="match status" value="1"/>
</dbReference>
<evidence type="ECO:0000256" key="3">
    <source>
        <dbReference type="ARBA" id="ARBA00022553"/>
    </source>
</evidence>
<evidence type="ECO:0000313" key="11">
    <source>
        <dbReference type="EMBL" id="EMS71645.1"/>
    </source>
</evidence>
<dbReference type="GO" id="GO:0000155">
    <property type="term" value="F:phosphorelay sensor kinase activity"/>
    <property type="evidence" value="ECO:0007669"/>
    <property type="project" value="InterPro"/>
</dbReference>
<organism evidence="11 12">
    <name type="scientific">Ruminiclostridium cellobioparum subsp. termitidis CT1112</name>
    <dbReference type="NCBI Taxonomy" id="1195236"/>
    <lineage>
        <taxon>Bacteria</taxon>
        <taxon>Bacillati</taxon>
        <taxon>Bacillota</taxon>
        <taxon>Clostridia</taxon>
        <taxon>Eubacteriales</taxon>
        <taxon>Oscillospiraceae</taxon>
        <taxon>Ruminiclostridium</taxon>
    </lineage>
</organism>
<sequence>MKTVPYLKKKFLDFYYTLSIKNKISLSFIIVFSSLLILLVVFVYNISSAILINKAIESTLQNLRLVSEKFDIAFDNVENYAKAAKINNVVQNALTNTREEDELDKYSRIKDVRNSLDSIINPRFLIDSMILYDFNGNIYDSGKIQSLKYAFKPEYNSFRGNFITSGPNFWQDIHQSNFTESEATQKIITFTSGVINADSGLPVGVLETNVNEKYISKLYSNIVIGKSGKIFIINKKGQIVSNTDKRKIYSNISYDPYFKWALNNEGGKIFNIDDRQNLIISRHYDRLDWIILGIVPTEEITQDKYLLINQIAYIGLGFILAAVILIIFISKSITRPIIKLKKSMEYMGDGDLEVSVEVKTRDEVGALAEEFNRMLKKTSALMESVYFEQKRKREYELALLQSQINPHFLYNTLESICGLAVLNRTEDIISITDELAMFYRGVLSKGSKIVSLKEELNIIERYLKILQLRYGDQFDYTIAVDQRLYNFATIKLILQPIVENAIYHGLRNKKGKGHLEIRGCLEDNNSCIYVIDNGLGMRNEDIRRIFSDASYESVQKSFGVKSTDERIKLYFGPEYGINIESVYGEGTTVKIVLPAKEMWGGLE</sequence>
<evidence type="ECO:0000256" key="5">
    <source>
        <dbReference type="ARBA" id="ARBA00022692"/>
    </source>
</evidence>
<dbReference type="Pfam" id="PF06580">
    <property type="entry name" value="His_kinase"/>
    <property type="match status" value="1"/>
</dbReference>
<dbReference type="SUPFAM" id="SSF55874">
    <property type="entry name" value="ATPase domain of HSP90 chaperone/DNA topoisomerase II/histidine kinase"/>
    <property type="match status" value="1"/>
</dbReference>
<reference evidence="11 12" key="1">
    <citation type="journal article" date="2013" name="Genome Announc.">
        <title>Draft Genome Sequence of the Cellulolytic, Mesophilic, Anaerobic Bacterium Clostridium termitidis Strain CT1112 (DSM 5398).</title>
        <authorList>
            <person name="Lal S."/>
            <person name="Ramachandran U."/>
            <person name="Zhang X."/>
            <person name="Munir R."/>
            <person name="Sparling R."/>
            <person name="Levin D.B."/>
        </authorList>
    </citation>
    <scope>NUCLEOTIDE SEQUENCE [LARGE SCALE GENOMIC DNA]</scope>
    <source>
        <strain evidence="11 12">CT1112</strain>
    </source>
</reference>
<evidence type="ECO:0000256" key="7">
    <source>
        <dbReference type="ARBA" id="ARBA00022989"/>
    </source>
</evidence>
<gene>
    <name evidence="11" type="ORF">CTER_2498</name>
</gene>
<name>S0FI93_RUMCE</name>
<feature type="domain" description="HAMP" evidence="10">
    <location>
        <begin position="331"/>
        <end position="383"/>
    </location>
</feature>
<feature type="transmembrane region" description="Helical" evidence="9">
    <location>
        <begin position="24"/>
        <end position="44"/>
    </location>
</feature>
<comment type="caution">
    <text evidence="11">The sequence shown here is derived from an EMBL/GenBank/DDBJ whole genome shotgun (WGS) entry which is preliminary data.</text>
</comment>
<dbReference type="Proteomes" id="UP000014155">
    <property type="component" value="Unassembled WGS sequence"/>
</dbReference>
<keyword evidence="4 11" id="KW-0808">Transferase</keyword>
<dbReference type="InterPro" id="IPR010559">
    <property type="entry name" value="Sig_transdc_His_kin_internal"/>
</dbReference>
<dbReference type="PATRIC" id="fig|1195236.3.peg.2813"/>
<keyword evidence="5 9" id="KW-0812">Transmembrane</keyword>
<comment type="subcellular location">
    <subcellularLocation>
        <location evidence="1">Cell membrane</location>
        <topology evidence="1">Multi-pass membrane protein</topology>
    </subcellularLocation>
</comment>
<dbReference type="STRING" id="1195236.CTER_2498"/>
<dbReference type="CDD" id="cd12912">
    <property type="entry name" value="PDC2_MCP_like"/>
    <property type="match status" value="1"/>
</dbReference>
<dbReference type="Pfam" id="PF02743">
    <property type="entry name" value="dCache_1"/>
    <property type="match status" value="1"/>
</dbReference>
<dbReference type="PANTHER" id="PTHR42713">
    <property type="entry name" value="HISTIDINE KINASE-RELATED"/>
    <property type="match status" value="1"/>
</dbReference>
<evidence type="ECO:0000256" key="9">
    <source>
        <dbReference type="SAM" id="Phobius"/>
    </source>
</evidence>
<evidence type="ECO:0000259" key="10">
    <source>
        <dbReference type="PROSITE" id="PS50885"/>
    </source>
</evidence>
<proteinExistence type="predicted"/>
<dbReference type="SUPFAM" id="SSF158472">
    <property type="entry name" value="HAMP domain-like"/>
    <property type="match status" value="1"/>
</dbReference>
<evidence type="ECO:0000256" key="2">
    <source>
        <dbReference type="ARBA" id="ARBA00022475"/>
    </source>
</evidence>
<dbReference type="InterPro" id="IPR033479">
    <property type="entry name" value="dCache_1"/>
</dbReference>
<keyword evidence="6 11" id="KW-0418">Kinase</keyword>
<dbReference type="PANTHER" id="PTHR42713:SF2">
    <property type="entry name" value="TWO-COMPONENT SENSOR KINASE YESM"/>
    <property type="match status" value="1"/>
</dbReference>